<evidence type="ECO:0000256" key="3">
    <source>
        <dbReference type="ARBA" id="ARBA00023002"/>
    </source>
</evidence>
<dbReference type="PRINTS" id="PR00069">
    <property type="entry name" value="ALDKETRDTASE"/>
</dbReference>
<dbReference type="PIRSF" id="PIRSF000097">
    <property type="entry name" value="AKR"/>
    <property type="match status" value="1"/>
</dbReference>
<dbReference type="GO" id="GO:0016616">
    <property type="term" value="F:oxidoreductase activity, acting on the CH-OH group of donors, NAD or NADP as acceptor"/>
    <property type="evidence" value="ECO:0007669"/>
    <property type="project" value="UniProtKB-ARBA"/>
</dbReference>
<keyword evidence="2" id="KW-0521">NADP</keyword>
<dbReference type="SUPFAM" id="SSF51430">
    <property type="entry name" value="NAD(P)-linked oxidoreductase"/>
    <property type="match status" value="1"/>
</dbReference>
<evidence type="ECO:0000256" key="2">
    <source>
        <dbReference type="ARBA" id="ARBA00022857"/>
    </source>
</evidence>
<evidence type="ECO:0000256" key="5">
    <source>
        <dbReference type="PIRSR" id="PIRSR000097-2"/>
    </source>
</evidence>
<reference evidence="8 9" key="1">
    <citation type="submission" date="2021-12" db="EMBL/GenBank/DDBJ databases">
        <title>Genome sequencing of bacteria with rrn-lacking chromosome and rrn-plasmid.</title>
        <authorList>
            <person name="Anda M."/>
            <person name="Iwasaki W."/>
        </authorList>
    </citation>
    <scope>NUCLEOTIDE SEQUENCE [LARGE SCALE GENOMIC DNA]</scope>
    <source>
        <strain evidence="8 9">NBRC 15940</strain>
    </source>
</reference>
<evidence type="ECO:0000313" key="8">
    <source>
        <dbReference type="EMBL" id="GJM63155.1"/>
    </source>
</evidence>
<dbReference type="InterPro" id="IPR018170">
    <property type="entry name" value="Aldo/ket_reductase_CS"/>
</dbReference>
<dbReference type="FunFam" id="3.20.20.100:FF:000015">
    <property type="entry name" value="Oxidoreductase, aldo/keto reductase family"/>
    <property type="match status" value="1"/>
</dbReference>
<protein>
    <submittedName>
        <fullName evidence="8">Glyoxal reductase</fullName>
    </submittedName>
</protein>
<dbReference type="InterPro" id="IPR023210">
    <property type="entry name" value="NADP_OxRdtase_dom"/>
</dbReference>
<dbReference type="RefSeq" id="WP_338238361.1">
    <property type="nucleotide sequence ID" value="NZ_BQKE01000002.1"/>
</dbReference>
<feature type="binding site" evidence="5">
    <location>
        <position position="113"/>
    </location>
    <ligand>
        <name>substrate</name>
    </ligand>
</feature>
<dbReference type="PROSITE" id="PS00798">
    <property type="entry name" value="ALDOKETO_REDUCTASE_1"/>
    <property type="match status" value="1"/>
</dbReference>
<evidence type="ECO:0000256" key="1">
    <source>
        <dbReference type="ARBA" id="ARBA00007905"/>
    </source>
</evidence>
<dbReference type="PANTHER" id="PTHR43827">
    <property type="entry name" value="2,5-DIKETO-D-GLUCONIC ACID REDUCTASE"/>
    <property type="match status" value="1"/>
</dbReference>
<sequence length="277" mass="31572">MELTNLQGTVKLNNGIVMPYLGLGVFKAKAGDEVYQAVRWALEAGYRHIDTAMIYNNEEDVGRAIADSELSREEFFVTTKLWNDDIRSGKVEEALEASLERLGLDYVDLYLLHWPVKQHFVEAYLQMEHLYLKGQALAIGVSNCHQHHLEAILEVAKVIPAVNQMEYHPYLSLDSLQAFCKSKDIQLEAWAPLMQGGVFQIEVLKGIGEKYRKNIAQIVLRWNLQRGVVTIPKSVHKDRIEGNADIFDFQLSEEDMATINALNKHERIGPDPDDFDF</sequence>
<dbReference type="Gene3D" id="3.20.20.100">
    <property type="entry name" value="NADP-dependent oxidoreductase domain"/>
    <property type="match status" value="1"/>
</dbReference>
<keyword evidence="3" id="KW-0560">Oxidoreductase</keyword>
<name>A0AAN4W377_9BACT</name>
<gene>
    <name evidence="8" type="ORF">PEDI_37070</name>
</gene>
<evidence type="ECO:0000256" key="6">
    <source>
        <dbReference type="PIRSR" id="PIRSR000097-3"/>
    </source>
</evidence>
<evidence type="ECO:0000256" key="4">
    <source>
        <dbReference type="PIRSR" id="PIRSR000097-1"/>
    </source>
</evidence>
<comment type="similarity">
    <text evidence="1">Belongs to the aldo/keto reductase family.</text>
</comment>
<dbReference type="EMBL" id="BQKE01000002">
    <property type="protein sequence ID" value="GJM63155.1"/>
    <property type="molecule type" value="Genomic_DNA"/>
</dbReference>
<feature type="active site" description="Proton donor" evidence="4">
    <location>
        <position position="55"/>
    </location>
</feature>
<dbReference type="PANTHER" id="PTHR43827:SF3">
    <property type="entry name" value="NADP-DEPENDENT OXIDOREDUCTASE DOMAIN-CONTAINING PROTEIN"/>
    <property type="match status" value="1"/>
</dbReference>
<dbReference type="Proteomes" id="UP001310022">
    <property type="component" value="Unassembled WGS sequence"/>
</dbReference>
<dbReference type="InterPro" id="IPR020471">
    <property type="entry name" value="AKR"/>
</dbReference>
<proteinExistence type="inferred from homology"/>
<keyword evidence="9" id="KW-1185">Reference proteome</keyword>
<dbReference type="Pfam" id="PF00248">
    <property type="entry name" value="Aldo_ket_red"/>
    <property type="match status" value="1"/>
</dbReference>
<evidence type="ECO:0000313" key="9">
    <source>
        <dbReference type="Proteomes" id="UP001310022"/>
    </source>
</evidence>
<accession>A0AAN4W377</accession>
<feature type="site" description="Lowers pKa of active site Tyr" evidence="6">
    <location>
        <position position="80"/>
    </location>
</feature>
<feature type="domain" description="NADP-dependent oxidoreductase" evidence="7">
    <location>
        <begin position="29"/>
        <end position="263"/>
    </location>
</feature>
<dbReference type="AlphaFoldDB" id="A0AAN4W377"/>
<evidence type="ECO:0000259" key="7">
    <source>
        <dbReference type="Pfam" id="PF00248"/>
    </source>
</evidence>
<dbReference type="PROSITE" id="PS00063">
    <property type="entry name" value="ALDOKETO_REDUCTASE_3"/>
    <property type="match status" value="1"/>
</dbReference>
<comment type="caution">
    <text evidence="8">The sequence shown here is derived from an EMBL/GenBank/DDBJ whole genome shotgun (WGS) entry which is preliminary data.</text>
</comment>
<dbReference type="InterPro" id="IPR036812">
    <property type="entry name" value="NAD(P)_OxRdtase_dom_sf"/>
</dbReference>
<organism evidence="8 9">
    <name type="scientific">Persicobacter diffluens</name>
    <dbReference type="NCBI Taxonomy" id="981"/>
    <lineage>
        <taxon>Bacteria</taxon>
        <taxon>Pseudomonadati</taxon>
        <taxon>Bacteroidota</taxon>
        <taxon>Cytophagia</taxon>
        <taxon>Cytophagales</taxon>
        <taxon>Persicobacteraceae</taxon>
        <taxon>Persicobacter</taxon>
    </lineage>
</organism>